<dbReference type="EMBL" id="QTSX02002852">
    <property type="protein sequence ID" value="KAJ9074584.1"/>
    <property type="molecule type" value="Genomic_DNA"/>
</dbReference>
<proteinExistence type="predicted"/>
<gene>
    <name evidence="1" type="ORF">DSO57_1004724</name>
</gene>
<keyword evidence="2" id="KW-1185">Reference proteome</keyword>
<protein>
    <submittedName>
        <fullName evidence="1">Uncharacterized protein</fullName>
    </submittedName>
</protein>
<comment type="caution">
    <text evidence="1">The sequence shown here is derived from an EMBL/GenBank/DDBJ whole genome shotgun (WGS) entry which is preliminary data.</text>
</comment>
<evidence type="ECO:0000313" key="1">
    <source>
        <dbReference type="EMBL" id="KAJ9074584.1"/>
    </source>
</evidence>
<evidence type="ECO:0000313" key="2">
    <source>
        <dbReference type="Proteomes" id="UP001165960"/>
    </source>
</evidence>
<name>A0ACC2TIT2_9FUNG</name>
<dbReference type="Proteomes" id="UP001165960">
    <property type="component" value="Unassembled WGS sequence"/>
</dbReference>
<sequence>MSVKKLAKQNVYTARKMLTFCDLPCKSGAFSKDEDIVYLALLGLGVSVPDMLAASGTRDEIQVRHKIRLFKTSKKFINQGKLIIYKQGFWSIEETESLRIELCKHPSTEIKHLISLPFGRELSQLIKTRSPLQCVAKVKHLYGLTKLPTTFSFNSLGLQDNPTQVVEAQSAAHITTSTIKWKSTDICLLETAVARYGITDFRQISSCFPGISAISCRKKWVPNRYQGSSHSTPKTGTFDEIETIILRGLLKVIPIGIHSSFNVFFPGRSFKQVYYNLNKLLSMEVPAVFEKFQASEILDLTDFYLHDGYDWSKFLPTLNSSVSIFDCQLVIAHLAARHLVKYIDSATHRAIKAKYKREKATSCIPHVPHRR</sequence>
<reference evidence="1" key="1">
    <citation type="submission" date="2022-04" db="EMBL/GenBank/DDBJ databases">
        <title>Genome of the entomopathogenic fungus Entomophthora muscae.</title>
        <authorList>
            <person name="Elya C."/>
            <person name="Lovett B.R."/>
            <person name="Lee E."/>
            <person name="Macias A.M."/>
            <person name="Hajek A.E."/>
            <person name="De Bivort B.L."/>
            <person name="Kasson M.T."/>
            <person name="De Fine Licht H.H."/>
            <person name="Stajich J.E."/>
        </authorList>
    </citation>
    <scope>NUCLEOTIDE SEQUENCE</scope>
    <source>
        <strain evidence="1">Berkeley</strain>
    </source>
</reference>
<accession>A0ACC2TIT2</accession>
<organism evidence="1 2">
    <name type="scientific">Entomophthora muscae</name>
    <dbReference type="NCBI Taxonomy" id="34485"/>
    <lineage>
        <taxon>Eukaryota</taxon>
        <taxon>Fungi</taxon>
        <taxon>Fungi incertae sedis</taxon>
        <taxon>Zoopagomycota</taxon>
        <taxon>Entomophthoromycotina</taxon>
        <taxon>Entomophthoromycetes</taxon>
        <taxon>Entomophthorales</taxon>
        <taxon>Entomophthoraceae</taxon>
        <taxon>Entomophthora</taxon>
    </lineage>
</organism>